<evidence type="ECO:0000313" key="5">
    <source>
        <dbReference type="Proteomes" id="UP000091918"/>
    </source>
</evidence>
<gene>
    <name evidence="4" type="ORF">ACJ72_01650</name>
</gene>
<feature type="repeat" description="ANK" evidence="3">
    <location>
        <begin position="780"/>
        <end position="812"/>
    </location>
</feature>
<evidence type="ECO:0000256" key="2">
    <source>
        <dbReference type="ARBA" id="ARBA00023043"/>
    </source>
</evidence>
<evidence type="ECO:0000313" key="4">
    <source>
        <dbReference type="EMBL" id="OAX83987.1"/>
    </source>
</evidence>
<feature type="repeat" description="ANK" evidence="3">
    <location>
        <begin position="424"/>
        <end position="456"/>
    </location>
</feature>
<dbReference type="Pfam" id="PF00023">
    <property type="entry name" value="Ank"/>
    <property type="match status" value="1"/>
</dbReference>
<dbReference type="Gene3D" id="1.25.40.20">
    <property type="entry name" value="Ankyrin repeat-containing domain"/>
    <property type="match status" value="3"/>
</dbReference>
<dbReference type="SMART" id="SM00248">
    <property type="entry name" value="ANK"/>
    <property type="match status" value="11"/>
</dbReference>
<keyword evidence="1" id="KW-0677">Repeat</keyword>
<feature type="repeat" description="ANK" evidence="3">
    <location>
        <begin position="362"/>
        <end position="390"/>
    </location>
</feature>
<evidence type="ECO:0000256" key="1">
    <source>
        <dbReference type="ARBA" id="ARBA00022737"/>
    </source>
</evidence>
<dbReference type="AlphaFoldDB" id="A0A1B7P535"/>
<dbReference type="InterPro" id="IPR036770">
    <property type="entry name" value="Ankyrin_rpt-contain_sf"/>
</dbReference>
<organism evidence="4 5">
    <name type="scientific">Emergomyces africanus</name>
    <dbReference type="NCBI Taxonomy" id="1955775"/>
    <lineage>
        <taxon>Eukaryota</taxon>
        <taxon>Fungi</taxon>
        <taxon>Dikarya</taxon>
        <taxon>Ascomycota</taxon>
        <taxon>Pezizomycotina</taxon>
        <taxon>Eurotiomycetes</taxon>
        <taxon>Eurotiomycetidae</taxon>
        <taxon>Onygenales</taxon>
        <taxon>Ajellomycetaceae</taxon>
        <taxon>Emergomyces</taxon>
    </lineage>
</organism>
<dbReference type="InterPro" id="IPR002110">
    <property type="entry name" value="Ankyrin_rpt"/>
</dbReference>
<reference evidence="4 5" key="1">
    <citation type="submission" date="2015-07" db="EMBL/GenBank/DDBJ databases">
        <title>Emmonsia species relationships and genome sequence.</title>
        <authorList>
            <person name="Cuomo C.A."/>
            <person name="Schwartz I.S."/>
            <person name="Kenyon C."/>
            <person name="de Hoog G.S."/>
            <person name="Govender N.P."/>
            <person name="Botha A."/>
            <person name="Moreno L."/>
            <person name="de Vries M."/>
            <person name="Munoz J.F."/>
            <person name="Stielow J.B."/>
        </authorList>
    </citation>
    <scope>NUCLEOTIDE SEQUENCE [LARGE SCALE GENOMIC DNA]</scope>
    <source>
        <strain evidence="4 5">CBS 136260</strain>
    </source>
</reference>
<feature type="repeat" description="ANK" evidence="3">
    <location>
        <begin position="553"/>
        <end position="585"/>
    </location>
</feature>
<dbReference type="PROSITE" id="PS50088">
    <property type="entry name" value="ANK_REPEAT"/>
    <property type="match status" value="6"/>
</dbReference>
<dbReference type="PANTHER" id="PTHR24198:SF165">
    <property type="entry name" value="ANKYRIN REPEAT-CONTAINING PROTEIN-RELATED"/>
    <property type="match status" value="1"/>
</dbReference>
<dbReference type="STRING" id="1658172.A0A1B7P535"/>
<dbReference type="PROSITE" id="PS50297">
    <property type="entry name" value="ANK_REP_REGION"/>
    <property type="match status" value="4"/>
</dbReference>
<feature type="repeat" description="ANK" evidence="3">
    <location>
        <begin position="877"/>
        <end position="909"/>
    </location>
</feature>
<accession>A0A1B7P535</accession>
<comment type="caution">
    <text evidence="4">The sequence shown here is derived from an EMBL/GenBank/DDBJ whole genome shotgun (WGS) entry which is preliminary data.</text>
</comment>
<proteinExistence type="predicted"/>
<dbReference type="PANTHER" id="PTHR24198">
    <property type="entry name" value="ANKYRIN REPEAT AND PROTEIN KINASE DOMAIN-CONTAINING PROTEIN"/>
    <property type="match status" value="1"/>
</dbReference>
<dbReference type="Pfam" id="PF12796">
    <property type="entry name" value="Ank_2"/>
    <property type="match status" value="3"/>
</dbReference>
<sequence length="977" mass="107494">MVSRVSSPLPIQFQEVRSISPPPLIQVLWPSTLPWFQFQNLYLSAATENKLLKEWSFGSSSKARNNSRAVAVGAMNLELSTSNAVSISHAAVEIAKSMPESFVGEHSARMKALAGGLSAHGTRLEAFRLLAYQLSNNLIEDIEDDDGVEEECKFSRIIDMFRDVNLPRSMWARMFSTEQNRTSAAFAEALFEASINTISLDIAQALLEAGIDPNQPIYGSMTGNVEWPIQFVADSRALNIEMARILLKTGAGVDDVTEDNEVPALHKAAECGSLEMIKLLVENGADFRRWVPAQYSNDPVLGYTPLTFAADRSKYMRSYATMTNSTDKADVVKTKECECTQIFRYLLSLHNNSQDHEILQDALTVAAFHGRVDMIEPLLAAGANLNEENGLGFTALETAILGNFDNLGAVPMLIKLGADPNHMNKLSPLHIAAAKCDARFVTLLVDNGADINANITLVPERDAPMLGHHFRNRTLVTLKGTIVHLHTPLQFALHRIPDPMSPRPKTDKAAIILLQAGAKLIGGDLVQAVDFDNVALVQALLDQGVSINEHNWTGSTALQACLEAGHGNLAAFLLHNGANLKGLQDSGSGGESILEAICLSEDWHQIYWAIHHGPRKYDSGALCAAVCSFKKERAIIYIKTLLRQRKFGTVDRLLEATAVGCAAYWKNWPALKCLLDLGVLGECIVPLSGYYGYTNLVLNYHYQLGKNYETQFWHDSSMIQCSVLVPGILSESWEIVQLLLEMNCLPDALSLLVAIKSRTAEEIAQLICYGAEVNARAHYNLDTPLQLAYRLKRVEVVRLFLSYGAEVNAPAAVNVPTIDSWGDGPNELPPRSALLAAVEHGCGRHGAAACGCKGYIGIAKQLLELGAEINAARAETKGRTALEGAAEHGRLDMVQFLLENGAKTEGESTWQYHRAIGFALRNGHRTVARLIEDSREWTSADHDYSGIDDMLSDEFDEFQDKYCDEYLKKDEDTDEYY</sequence>
<name>A0A1B7P535_9EURO</name>
<protein>
    <submittedName>
        <fullName evidence="4">Uncharacterized protein</fullName>
    </submittedName>
</protein>
<dbReference type="SUPFAM" id="SSF48403">
    <property type="entry name" value="Ankyrin repeat"/>
    <property type="match status" value="3"/>
</dbReference>
<dbReference type="Proteomes" id="UP000091918">
    <property type="component" value="Unassembled WGS sequence"/>
</dbReference>
<keyword evidence="2 3" id="KW-0040">ANK repeat</keyword>
<evidence type="ECO:0000256" key="3">
    <source>
        <dbReference type="PROSITE-ProRule" id="PRU00023"/>
    </source>
</evidence>
<keyword evidence="5" id="KW-1185">Reference proteome</keyword>
<dbReference type="OrthoDB" id="4187070at2759"/>
<dbReference type="EMBL" id="LGUA01000116">
    <property type="protein sequence ID" value="OAX83987.1"/>
    <property type="molecule type" value="Genomic_DNA"/>
</dbReference>
<feature type="repeat" description="ANK" evidence="3">
    <location>
        <begin position="260"/>
        <end position="286"/>
    </location>
</feature>